<dbReference type="InterPro" id="IPR006502">
    <property type="entry name" value="PDDEXK-like"/>
</dbReference>
<dbReference type="Proteomes" id="UP000825729">
    <property type="component" value="Unassembled WGS sequence"/>
</dbReference>
<gene>
    <name evidence="1" type="ORF">H6P81_001658</name>
</gene>
<proteinExistence type="predicted"/>
<evidence type="ECO:0000313" key="1">
    <source>
        <dbReference type="EMBL" id="KAG9457150.1"/>
    </source>
</evidence>
<dbReference type="Pfam" id="PF04720">
    <property type="entry name" value="PDDEXK_6"/>
    <property type="match status" value="1"/>
</dbReference>
<evidence type="ECO:0000313" key="2">
    <source>
        <dbReference type="Proteomes" id="UP000825729"/>
    </source>
</evidence>
<keyword evidence="2" id="KW-1185">Reference proteome</keyword>
<dbReference type="AlphaFoldDB" id="A0AAV7FA88"/>
<dbReference type="EMBL" id="JAINDJ010000002">
    <property type="protein sequence ID" value="KAG9457150.1"/>
    <property type="molecule type" value="Genomic_DNA"/>
</dbReference>
<accession>A0AAV7FA88</accession>
<dbReference type="PANTHER" id="PTHR31579">
    <property type="entry name" value="OS03G0796600 PROTEIN"/>
    <property type="match status" value="1"/>
</dbReference>
<protein>
    <submittedName>
        <fullName evidence="1">Uncharacterized protein</fullName>
    </submittedName>
</protein>
<dbReference type="NCBIfam" id="TIGR01615">
    <property type="entry name" value="A_thal_3542"/>
    <property type="match status" value="1"/>
</dbReference>
<name>A0AAV7FA88_ARIFI</name>
<sequence>MRVRRRLTWRSGIKGRAVPSSSVDARTPTPSSSAASGLFLLAPEKTRRMGNFYEEKALGDEALGSLEGRVQAYFSGTLDADRFVDDAGDGEDGGSNGDAAAAWSVDFWQAQHSLLQELLSRGSSTGSILSGEVREAIEMARETGTPCRCNKLSQNGCSSCLRQFIIDHIRGLGYDAAFCTCAWKPSRDIPGGKHDFIDVVIPAAGSGDRYVIEPEFRSEFEMGKACNRYRKLILDLPEFYVGKPEHLSAVVRVICDAGKRSMKDSKMHMGPWRKRKFMQMKWAGPNYHRRSSSFSDQSPPVVRPRFAPEPGSVASTPCAASFRPTAIVAVI</sequence>
<dbReference type="PANTHER" id="PTHR31579:SF49">
    <property type="entry name" value="DUF506 FAMILY PROTEIN"/>
    <property type="match status" value="1"/>
</dbReference>
<comment type="caution">
    <text evidence="1">The sequence shown here is derived from an EMBL/GenBank/DDBJ whole genome shotgun (WGS) entry which is preliminary data.</text>
</comment>
<reference evidence="1 2" key="1">
    <citation type="submission" date="2021-07" db="EMBL/GenBank/DDBJ databases">
        <title>The Aristolochia fimbriata genome: insights into angiosperm evolution, floral development and chemical biosynthesis.</title>
        <authorList>
            <person name="Jiao Y."/>
        </authorList>
    </citation>
    <scope>NUCLEOTIDE SEQUENCE [LARGE SCALE GENOMIC DNA]</scope>
    <source>
        <strain evidence="1">IBCAS-2021</strain>
        <tissue evidence="1">Leaf</tissue>
    </source>
</reference>
<organism evidence="1 2">
    <name type="scientific">Aristolochia fimbriata</name>
    <name type="common">White veined hardy Dutchman's pipe vine</name>
    <dbReference type="NCBI Taxonomy" id="158543"/>
    <lineage>
        <taxon>Eukaryota</taxon>
        <taxon>Viridiplantae</taxon>
        <taxon>Streptophyta</taxon>
        <taxon>Embryophyta</taxon>
        <taxon>Tracheophyta</taxon>
        <taxon>Spermatophyta</taxon>
        <taxon>Magnoliopsida</taxon>
        <taxon>Magnoliidae</taxon>
        <taxon>Piperales</taxon>
        <taxon>Aristolochiaceae</taxon>
        <taxon>Aristolochia</taxon>
    </lineage>
</organism>